<dbReference type="InterPro" id="IPR001789">
    <property type="entry name" value="Sig_transdc_resp-reg_receiver"/>
</dbReference>
<dbReference type="GO" id="GO:0000160">
    <property type="term" value="P:phosphorelay signal transduction system"/>
    <property type="evidence" value="ECO:0007669"/>
    <property type="project" value="InterPro"/>
</dbReference>
<dbReference type="AlphaFoldDB" id="A0A1G4GAC5"/>
<organism evidence="4 5">
    <name type="scientific">Petrimonas mucosa</name>
    <dbReference type="NCBI Taxonomy" id="1642646"/>
    <lineage>
        <taxon>Bacteria</taxon>
        <taxon>Pseudomonadati</taxon>
        <taxon>Bacteroidota</taxon>
        <taxon>Bacteroidia</taxon>
        <taxon>Bacteroidales</taxon>
        <taxon>Dysgonomonadaceae</taxon>
        <taxon>Petrimonas</taxon>
    </lineage>
</organism>
<dbReference type="Proteomes" id="UP000178485">
    <property type="component" value="Chromosome i"/>
</dbReference>
<evidence type="ECO:0000259" key="3">
    <source>
        <dbReference type="PROSITE" id="PS50110"/>
    </source>
</evidence>
<dbReference type="RefSeq" id="WP_071137783.1">
    <property type="nucleotide sequence ID" value="NZ_JAQVII010000056.1"/>
</dbReference>
<dbReference type="InterPro" id="IPR011006">
    <property type="entry name" value="CheY-like_superfamily"/>
</dbReference>
<protein>
    <submittedName>
        <fullName evidence="4">Two-component response regulator ORR6</fullName>
    </submittedName>
</protein>
<proteinExistence type="predicted"/>
<gene>
    <name evidence="4" type="primary">RR6</name>
    <name evidence="4" type="ORF">ING2E5A_2707</name>
</gene>
<dbReference type="SMART" id="SM00448">
    <property type="entry name" value="REC"/>
    <property type="match status" value="1"/>
</dbReference>
<dbReference type="EMBL" id="LT608328">
    <property type="protein sequence ID" value="SCM59503.1"/>
    <property type="molecule type" value="Genomic_DNA"/>
</dbReference>
<feature type="modified residue" description="4-aspartylphosphate" evidence="2">
    <location>
        <position position="68"/>
    </location>
</feature>
<dbReference type="Gene3D" id="3.40.50.2300">
    <property type="match status" value="1"/>
</dbReference>
<dbReference type="InterPro" id="IPR050595">
    <property type="entry name" value="Bact_response_regulator"/>
</dbReference>
<dbReference type="KEGG" id="pmuc:ING2E5A_2707"/>
<dbReference type="PANTHER" id="PTHR44591">
    <property type="entry name" value="STRESS RESPONSE REGULATOR PROTEIN 1"/>
    <property type="match status" value="1"/>
</dbReference>
<accession>A0A1G4GAC5</accession>
<dbReference type="SUPFAM" id="SSF52172">
    <property type="entry name" value="CheY-like"/>
    <property type="match status" value="1"/>
</dbReference>
<dbReference type="STRING" id="1642646.ING2E5A_2707"/>
<evidence type="ECO:0000256" key="2">
    <source>
        <dbReference type="PROSITE-ProRule" id="PRU00169"/>
    </source>
</evidence>
<reference evidence="4 5" key="1">
    <citation type="submission" date="2016-08" db="EMBL/GenBank/DDBJ databases">
        <authorList>
            <person name="Seilhamer J.J."/>
        </authorList>
    </citation>
    <scope>NUCLEOTIDE SEQUENCE [LARGE SCALE GENOMIC DNA]</scope>
    <source>
        <strain evidence="4">ING2-E5A</strain>
    </source>
</reference>
<evidence type="ECO:0000313" key="5">
    <source>
        <dbReference type="Proteomes" id="UP000178485"/>
    </source>
</evidence>
<feature type="domain" description="Response regulatory" evidence="3">
    <location>
        <begin position="19"/>
        <end position="135"/>
    </location>
</feature>
<keyword evidence="5" id="KW-1185">Reference proteome</keyword>
<dbReference type="PANTHER" id="PTHR44591:SF3">
    <property type="entry name" value="RESPONSE REGULATORY DOMAIN-CONTAINING PROTEIN"/>
    <property type="match status" value="1"/>
</dbReference>
<evidence type="ECO:0000256" key="1">
    <source>
        <dbReference type="ARBA" id="ARBA00022553"/>
    </source>
</evidence>
<name>A0A1G4GAC5_9BACT</name>
<dbReference type="PROSITE" id="PS50110">
    <property type="entry name" value="RESPONSE_REGULATORY"/>
    <property type="match status" value="1"/>
</dbReference>
<keyword evidence="1 2" id="KW-0597">Phosphoprotein</keyword>
<evidence type="ECO:0000313" key="4">
    <source>
        <dbReference type="EMBL" id="SCM59503.1"/>
    </source>
</evidence>
<sequence>MFPAILKKEQAVVNATKKQLLIIDDKIAIARIITVYLSDEYEITYFDSPLKAMQWLFEGNRPNLIVLDIWMPGMSGDEFLSFIKQNGLYKDIPVLILSGEESSDFRIKMLEEGAADFILKPFNPQELKVRIRKVLQ</sequence>
<dbReference type="Pfam" id="PF00072">
    <property type="entry name" value="Response_reg"/>
    <property type="match status" value="1"/>
</dbReference>